<evidence type="ECO:0000256" key="4">
    <source>
        <dbReference type="ARBA" id="ARBA00022989"/>
    </source>
</evidence>
<dbReference type="GO" id="GO:0005737">
    <property type="term" value="C:cytoplasm"/>
    <property type="evidence" value="ECO:0007669"/>
    <property type="project" value="TreeGrafter"/>
</dbReference>
<evidence type="ECO:0000256" key="3">
    <source>
        <dbReference type="ARBA" id="ARBA00022692"/>
    </source>
</evidence>
<comment type="subcellular location">
    <subcellularLocation>
        <location evidence="1">Membrane</location>
        <topology evidence="1">Multi-pass membrane protein</topology>
    </subcellularLocation>
</comment>
<feature type="region of interest" description="Disordered" evidence="6">
    <location>
        <begin position="37"/>
        <end position="61"/>
    </location>
</feature>
<reference evidence="9 10" key="1">
    <citation type="journal article" date="2020" name="Genomics">
        <title>Complete, high-quality genomes from long-read metagenomic sequencing of two wolf lichen thalli reveals enigmatic genome architecture.</title>
        <authorList>
            <person name="McKenzie S.K."/>
            <person name="Walston R.F."/>
            <person name="Allen J.L."/>
        </authorList>
    </citation>
    <scope>NUCLEOTIDE SEQUENCE [LARGE SCALE GENOMIC DNA]</scope>
    <source>
        <strain evidence="9">WasteWater2</strain>
    </source>
</reference>
<feature type="compositionally biased region" description="Basic and acidic residues" evidence="6">
    <location>
        <begin position="49"/>
        <end position="61"/>
    </location>
</feature>
<evidence type="ECO:0000256" key="5">
    <source>
        <dbReference type="ARBA" id="ARBA00023136"/>
    </source>
</evidence>
<dbReference type="CDD" id="cd14498">
    <property type="entry name" value="DSP"/>
    <property type="match status" value="1"/>
</dbReference>
<dbReference type="InterPro" id="IPR000537">
    <property type="entry name" value="UbiA_prenyltransferase"/>
</dbReference>
<dbReference type="InterPro" id="IPR000340">
    <property type="entry name" value="Dual-sp_phosphatase_cat-dom"/>
</dbReference>
<evidence type="ECO:0000313" key="10">
    <source>
        <dbReference type="Proteomes" id="UP000578531"/>
    </source>
</evidence>
<dbReference type="EMBL" id="JACCJC010000075">
    <property type="protein sequence ID" value="KAF6228691.1"/>
    <property type="molecule type" value="Genomic_DNA"/>
</dbReference>
<dbReference type="RefSeq" id="XP_037159506.1">
    <property type="nucleotide sequence ID" value="XM_037313589.1"/>
</dbReference>
<feature type="compositionally biased region" description="Polar residues" evidence="6">
    <location>
        <begin position="39"/>
        <end position="48"/>
    </location>
</feature>
<dbReference type="OrthoDB" id="10252009at2759"/>
<comment type="similarity">
    <text evidence="2">Belongs to the protein-tyrosine phosphatase family. Non-receptor class subfamily.</text>
</comment>
<keyword evidence="4 7" id="KW-1133">Transmembrane helix</keyword>
<dbReference type="GO" id="GO:0140096">
    <property type="term" value="F:catalytic activity, acting on a protein"/>
    <property type="evidence" value="ECO:0007669"/>
    <property type="project" value="UniProtKB-ARBA"/>
</dbReference>
<dbReference type="AlphaFoldDB" id="A0A8H6CTA8"/>
<dbReference type="GO" id="GO:0016765">
    <property type="term" value="F:transferase activity, transferring alkyl or aryl (other than methyl) groups"/>
    <property type="evidence" value="ECO:0007669"/>
    <property type="project" value="InterPro"/>
</dbReference>
<evidence type="ECO:0000256" key="2">
    <source>
        <dbReference type="ARBA" id="ARBA00009649"/>
    </source>
</evidence>
<proteinExistence type="inferred from homology"/>
<dbReference type="SMART" id="SM00195">
    <property type="entry name" value="DSPc"/>
    <property type="match status" value="1"/>
</dbReference>
<evidence type="ECO:0000256" key="7">
    <source>
        <dbReference type="SAM" id="Phobius"/>
    </source>
</evidence>
<dbReference type="SUPFAM" id="SSF52799">
    <property type="entry name" value="(Phosphotyrosine protein) phosphatases II"/>
    <property type="match status" value="1"/>
</dbReference>
<accession>A0A8H6CTA8</accession>
<gene>
    <name evidence="9" type="ORF">HO173_011710</name>
</gene>
<dbReference type="GeneID" id="59293352"/>
<evidence type="ECO:0000259" key="8">
    <source>
        <dbReference type="PROSITE" id="PS50056"/>
    </source>
</evidence>
<keyword evidence="10" id="KW-1185">Reference proteome</keyword>
<feature type="region of interest" description="Disordered" evidence="6">
    <location>
        <begin position="622"/>
        <end position="655"/>
    </location>
</feature>
<dbReference type="Proteomes" id="UP000578531">
    <property type="component" value="Unassembled WGS sequence"/>
</dbReference>
<dbReference type="InterPro" id="IPR000387">
    <property type="entry name" value="Tyr_Pase_dom"/>
</dbReference>
<dbReference type="Gene3D" id="3.90.190.10">
    <property type="entry name" value="Protein tyrosine phosphatase superfamily"/>
    <property type="match status" value="1"/>
</dbReference>
<dbReference type="PROSITE" id="PS50056">
    <property type="entry name" value="TYR_PHOSPHATASE_2"/>
    <property type="match status" value="1"/>
</dbReference>
<evidence type="ECO:0000256" key="1">
    <source>
        <dbReference type="ARBA" id="ARBA00004141"/>
    </source>
</evidence>
<comment type="caution">
    <text evidence="9">The sequence shown here is derived from an EMBL/GenBank/DDBJ whole genome shotgun (WGS) entry which is preliminary data.</text>
</comment>
<protein>
    <recommendedName>
        <fullName evidence="8">Tyrosine specific protein phosphatases domain-containing protein</fullName>
    </recommendedName>
</protein>
<evidence type="ECO:0000256" key="6">
    <source>
        <dbReference type="SAM" id="MobiDB-lite"/>
    </source>
</evidence>
<dbReference type="GO" id="GO:1990444">
    <property type="term" value="F:F-box domain binding"/>
    <property type="evidence" value="ECO:0007669"/>
    <property type="project" value="TreeGrafter"/>
</dbReference>
<dbReference type="Pfam" id="PF01040">
    <property type="entry name" value="UbiA"/>
    <property type="match status" value="1"/>
</dbReference>
<dbReference type="GO" id="GO:0062026">
    <property type="term" value="P:negative regulation of SCF-dependent proteasomal ubiquitin-dependent catabolic process"/>
    <property type="evidence" value="ECO:0007669"/>
    <property type="project" value="TreeGrafter"/>
</dbReference>
<dbReference type="CDD" id="cd13965">
    <property type="entry name" value="PT_UbiA_3"/>
    <property type="match status" value="1"/>
</dbReference>
<organism evidence="9 10">
    <name type="scientific">Letharia columbiana</name>
    <dbReference type="NCBI Taxonomy" id="112416"/>
    <lineage>
        <taxon>Eukaryota</taxon>
        <taxon>Fungi</taxon>
        <taxon>Dikarya</taxon>
        <taxon>Ascomycota</taxon>
        <taxon>Pezizomycotina</taxon>
        <taxon>Lecanoromycetes</taxon>
        <taxon>OSLEUM clade</taxon>
        <taxon>Lecanoromycetidae</taxon>
        <taxon>Lecanorales</taxon>
        <taxon>Lecanorineae</taxon>
        <taxon>Parmeliaceae</taxon>
        <taxon>Letharia</taxon>
    </lineage>
</organism>
<keyword evidence="5 7" id="KW-0472">Membrane</keyword>
<dbReference type="PANTHER" id="PTHR46588:SF1">
    <property type="entry name" value="SERINE_THREONINE_TYROSINE-INTERACTING PROTEIN"/>
    <property type="match status" value="1"/>
</dbReference>
<feature type="domain" description="Tyrosine specific protein phosphatases" evidence="8">
    <location>
        <begin position="525"/>
        <end position="585"/>
    </location>
</feature>
<dbReference type="GO" id="GO:0070372">
    <property type="term" value="P:regulation of ERK1 and ERK2 cascade"/>
    <property type="evidence" value="ECO:0007669"/>
    <property type="project" value="TreeGrafter"/>
</dbReference>
<dbReference type="InterPro" id="IPR029021">
    <property type="entry name" value="Prot-tyrosine_phosphatase-like"/>
</dbReference>
<dbReference type="Pfam" id="PF00782">
    <property type="entry name" value="DSPc"/>
    <property type="match status" value="1"/>
</dbReference>
<dbReference type="PANTHER" id="PTHR46588">
    <property type="entry name" value="SERINE/THREONINE/TYROSINE-INTERACTING PROTEIN"/>
    <property type="match status" value="1"/>
</dbReference>
<evidence type="ECO:0000313" key="9">
    <source>
        <dbReference type="EMBL" id="KAF6228691.1"/>
    </source>
</evidence>
<dbReference type="InterPro" id="IPR020422">
    <property type="entry name" value="TYR_PHOSPHATASE_DUAL_dom"/>
</dbReference>
<sequence length="683" mass="75501">MTVADLPQKDSPLLPVVTEDPTVIDIDFIVSCEHHTHKFSSSQRPTEQATDRMKPHDKQQEDQSQIHSILYDFHTIWLVTRNDLKSIVIPETAFGVCSALSGPIITSNDSPDATSVLKRVPLVVLWTWINVLIFDLANQRLPNSIIEDSINKAWRPIPSGRLSACQARRLLLAVLPIATIITFYTGGMEEFIVMNTLVYMYNDLGGADENFVVRNLINAAGFICYSAGATRVACGHGQFSLNEKAYQWLAIIGGIVFSTLQMQDMADQEGDRARNRGTLPLVLGDWTARWTIAVPVMFWSLACPAFWELGVYGCIMPAILGSVIALRTQTVTPTSLGKPTHIDTASLNMPALPADVAAPHAPAQNWSFRVPSPPRIIVPPPALNSYGVPDLHVVQDASYDFESSGFKNAEFLQTVTYGNFMTINNMLDWKYEQRRMAQQILPFLYLGPMSAAKDRRFLQREGISMVIAVRNTMSAQAQLLGSKAAQELGIDTKMIDVAGNQELIAAFPRAIEAINSHLSAMYQQDQFRRTQTAATGHDHLQSTPGRVLVFCESGNERSATLVTAYIMAMYATDLIKAIQIVQAQRFAVAFDDSLRNLLSTYEIILKAKRDVVQADNRLLGVPGGVRDPGTSVGSDTGARKGSKRTFDDTHDDDMEMDGGNVHLDYGRFEMRDGSAPFQDRPIS</sequence>
<feature type="transmembrane region" description="Helical" evidence="7">
    <location>
        <begin position="170"/>
        <end position="187"/>
    </location>
</feature>
<name>A0A8H6CTA8_9LECA</name>
<keyword evidence="3 7" id="KW-0812">Transmembrane</keyword>
<dbReference type="GO" id="GO:0005654">
    <property type="term" value="C:nucleoplasm"/>
    <property type="evidence" value="ECO:0007669"/>
    <property type="project" value="TreeGrafter"/>
</dbReference>
<dbReference type="GO" id="GO:0016020">
    <property type="term" value="C:membrane"/>
    <property type="evidence" value="ECO:0007669"/>
    <property type="project" value="UniProtKB-SubCell"/>
</dbReference>
<dbReference type="InterPro" id="IPR052449">
    <property type="entry name" value="STYX-Interacting_Phosphatase"/>
</dbReference>